<keyword evidence="1" id="KW-0343">GTPase activation</keyword>
<dbReference type="Pfam" id="PF00616">
    <property type="entry name" value="RasGAP"/>
    <property type="match status" value="1"/>
</dbReference>
<feature type="domain" description="Rho-GAP" evidence="4">
    <location>
        <begin position="438"/>
        <end position="655"/>
    </location>
</feature>
<evidence type="ECO:0000259" key="4">
    <source>
        <dbReference type="PROSITE" id="PS50238"/>
    </source>
</evidence>
<dbReference type="Pfam" id="PF00620">
    <property type="entry name" value="RhoGAP"/>
    <property type="match status" value="1"/>
</dbReference>
<dbReference type="InterPro" id="IPR015943">
    <property type="entry name" value="WD40/YVTN_repeat-like_dom_sf"/>
</dbReference>
<dbReference type="PROSITE" id="PS50238">
    <property type="entry name" value="RHOGAP"/>
    <property type="match status" value="1"/>
</dbReference>
<proteinExistence type="predicted"/>
<reference evidence="5 6" key="1">
    <citation type="journal article" date="2018" name="Genome Biol. Evol.">
        <title>Multiple Roots of Fruiting Body Formation in Amoebozoa.</title>
        <authorList>
            <person name="Hillmann F."/>
            <person name="Forbes G."/>
            <person name="Novohradska S."/>
            <person name="Ferling I."/>
            <person name="Riege K."/>
            <person name="Groth M."/>
            <person name="Westermann M."/>
            <person name="Marz M."/>
            <person name="Spaller T."/>
            <person name="Winckler T."/>
            <person name="Schaap P."/>
            <person name="Glockner G."/>
        </authorList>
    </citation>
    <scope>NUCLEOTIDE SEQUENCE [LARGE SCALE GENOMIC DNA]</scope>
    <source>
        <strain evidence="5 6">Jena</strain>
    </source>
</reference>
<dbReference type="InterPro" id="IPR000198">
    <property type="entry name" value="RhoGAP_dom"/>
</dbReference>
<dbReference type="CDD" id="cd00159">
    <property type="entry name" value="RhoGAP"/>
    <property type="match status" value="1"/>
</dbReference>
<feature type="domain" description="Ras-GAP" evidence="3">
    <location>
        <begin position="66"/>
        <end position="267"/>
    </location>
</feature>
<feature type="compositionally biased region" description="Low complexity" evidence="2">
    <location>
        <begin position="16"/>
        <end position="27"/>
    </location>
</feature>
<accession>A0A2P6MVT6</accession>
<dbReference type="GO" id="GO:0005096">
    <property type="term" value="F:GTPase activator activity"/>
    <property type="evidence" value="ECO:0007669"/>
    <property type="project" value="UniProtKB-KW"/>
</dbReference>
<dbReference type="SUPFAM" id="SSF50978">
    <property type="entry name" value="WD40 repeat-like"/>
    <property type="match status" value="1"/>
</dbReference>
<organism evidence="5 6">
    <name type="scientific">Planoprotostelium fungivorum</name>
    <dbReference type="NCBI Taxonomy" id="1890364"/>
    <lineage>
        <taxon>Eukaryota</taxon>
        <taxon>Amoebozoa</taxon>
        <taxon>Evosea</taxon>
        <taxon>Variosea</taxon>
        <taxon>Cavosteliida</taxon>
        <taxon>Cavosteliaceae</taxon>
        <taxon>Planoprotostelium</taxon>
    </lineage>
</organism>
<dbReference type="OrthoDB" id="15935at2759"/>
<evidence type="ECO:0000313" key="6">
    <source>
        <dbReference type="Proteomes" id="UP000241769"/>
    </source>
</evidence>
<dbReference type="InterPro" id="IPR036322">
    <property type="entry name" value="WD40_repeat_dom_sf"/>
</dbReference>
<keyword evidence="6" id="KW-1185">Reference proteome</keyword>
<dbReference type="Gene3D" id="1.10.555.10">
    <property type="entry name" value="Rho GTPase activation protein"/>
    <property type="match status" value="1"/>
</dbReference>
<dbReference type="InterPro" id="IPR039360">
    <property type="entry name" value="Ras_GTPase"/>
</dbReference>
<comment type="caution">
    <text evidence="5">The sequence shown here is derived from an EMBL/GenBank/DDBJ whole genome shotgun (WGS) entry which is preliminary data.</text>
</comment>
<sequence>MSMTSLFSRSRQREANNSSTNLSRNSNDPPPDFKLSKTEQDATKKLFSLMVGCPKLLSFMEKAPGSSEDLPRGLISLSQATGTTFDMIRYFVAEDFKRHAGSDAGSIMRGNCIASKLTKEFLKRVGRPYLTTLLAGPLNQFIEDNTSFEIDPLKFEDEPYNAEEQMSANRMKLVEAVKGLVGTITSPEMVGELPVAIRVLASYFGEFASNYAPDQFYALVGGFLMLRWINPAITNPDAFGIVPESRISPMMRRNFVLVTKVLQNLSNGVEFSNKETYMMSMNEFIKQNFWRMEKYLRLVVSPVTAPRLIEPNVPKQDYALVHKVFAEHEHKILDLYDSLSDAEKNGVNRQQIEEVLTVFSQFRHIDNFLDKKFLSDETITIKMIVESGEQTFESGVDGSVLFLQPIIQKTVQKMRKHEMKKYPKNNKLAVESTLVFGRSLEDYMQQQSRYFIDIDIPIFLSESIRAIMSKGLAVQNIFSSTHGNQNHMQAEADKLKKEIDKGNKVQMQNVDRAVLGQLIKLYLRELPEPIFPESSAPYINELSTQLSYEELSAFPTNSTTTVGKMQQFVKSLPFFHQSLLYHLMWLLWNITKNCQINRMTCPSLSLVFGPLLYRSPVKSSKGSMGRKNTGSEMRSETKDQSTVVEYLLKSFVEVFEFMVDAQESLVKEGQPFLRCRLMIDPEDPNLGSIQSISYLKSSNQNGLAILSVGYRIQVYDMEQARLIKASDEKKPVDEAKRGEMMISFVKIEMDLENRCTGRIWVARELHTTVYDVKMQSIIPIVRIPRGATSITQFKNQMWLHDFQSKNIHVYDVETCRELETFGGSTDFAESLGFFQLATFGDKVWAGSVSGLVSVWDAQTKKMIAENRSGHRKKINTFVNMDRSVLSGSDDGGVCVWSISDNHSLELERRVEIHAGKIKQLSIFNNTVFCTTWEMTIKMYTKNFELVHEVKEHVDSVTGVIFHYSPKQRKWLMWSASYDNSICQFTIASSDSTQTLQSSSSYSAI</sequence>
<dbReference type="PROSITE" id="PS50018">
    <property type="entry name" value="RAS_GTPASE_ACTIV_2"/>
    <property type="match status" value="1"/>
</dbReference>
<evidence type="ECO:0000256" key="1">
    <source>
        <dbReference type="ARBA" id="ARBA00022468"/>
    </source>
</evidence>
<name>A0A2P6MVT6_9EUKA</name>
<dbReference type="InterPro" id="IPR001680">
    <property type="entry name" value="WD40_rpt"/>
</dbReference>
<dbReference type="InParanoid" id="A0A2P6MVT6"/>
<dbReference type="EMBL" id="MDYQ01000362">
    <property type="protein sequence ID" value="PRP75822.1"/>
    <property type="molecule type" value="Genomic_DNA"/>
</dbReference>
<dbReference type="SMART" id="SM00324">
    <property type="entry name" value="RhoGAP"/>
    <property type="match status" value="1"/>
</dbReference>
<dbReference type="SMART" id="SM00320">
    <property type="entry name" value="WD40"/>
    <property type="match status" value="4"/>
</dbReference>
<evidence type="ECO:0000313" key="5">
    <source>
        <dbReference type="EMBL" id="PRP75822.1"/>
    </source>
</evidence>
<dbReference type="AlphaFoldDB" id="A0A2P6MVT6"/>
<evidence type="ECO:0000259" key="3">
    <source>
        <dbReference type="PROSITE" id="PS50018"/>
    </source>
</evidence>
<dbReference type="SUPFAM" id="SSF48350">
    <property type="entry name" value="GTPase activation domain, GAP"/>
    <property type="match status" value="2"/>
</dbReference>
<gene>
    <name evidence="5" type="ORF">PROFUN_08816</name>
</gene>
<evidence type="ECO:0000256" key="2">
    <source>
        <dbReference type="SAM" id="MobiDB-lite"/>
    </source>
</evidence>
<dbReference type="PANTHER" id="PTHR10194:SF60">
    <property type="entry name" value="RAS GTPASE-ACTIVATING PROTEIN RASKOL"/>
    <property type="match status" value="1"/>
</dbReference>
<protein>
    <submittedName>
        <fullName evidence="5">Ras GTPase-activating protein with iq motif</fullName>
    </submittedName>
</protein>
<dbReference type="Gene3D" id="2.130.10.10">
    <property type="entry name" value="YVTN repeat-like/Quinoprotein amine dehydrogenase"/>
    <property type="match status" value="1"/>
</dbReference>
<dbReference type="InterPro" id="IPR008936">
    <property type="entry name" value="Rho_GTPase_activation_prot"/>
</dbReference>
<dbReference type="Gene3D" id="1.10.506.10">
    <property type="entry name" value="GTPase Activation - p120gap, domain 1"/>
    <property type="match status" value="1"/>
</dbReference>
<dbReference type="STRING" id="1890364.A0A2P6MVT6"/>
<feature type="region of interest" description="Disordered" evidence="2">
    <location>
        <begin position="1"/>
        <end position="36"/>
    </location>
</feature>
<dbReference type="PANTHER" id="PTHR10194">
    <property type="entry name" value="RAS GTPASE-ACTIVATING PROTEINS"/>
    <property type="match status" value="1"/>
</dbReference>
<dbReference type="GO" id="GO:0007165">
    <property type="term" value="P:signal transduction"/>
    <property type="evidence" value="ECO:0007669"/>
    <property type="project" value="InterPro"/>
</dbReference>
<dbReference type="InterPro" id="IPR001936">
    <property type="entry name" value="RasGAP_dom"/>
</dbReference>
<dbReference type="SMART" id="SM00323">
    <property type="entry name" value="RasGAP"/>
    <property type="match status" value="1"/>
</dbReference>
<dbReference type="Proteomes" id="UP000241769">
    <property type="component" value="Unassembled WGS sequence"/>
</dbReference>